<dbReference type="InterPro" id="IPR014347">
    <property type="entry name" value="Tautomerase/MIF_sf"/>
</dbReference>
<dbReference type="Proteomes" id="UP000193420">
    <property type="component" value="Unassembled WGS sequence"/>
</dbReference>
<dbReference type="PANTHER" id="PTHR37950">
    <property type="entry name" value="4-HYDROXYPHENYLACETATE CATABOLISM PROTEIN"/>
    <property type="match status" value="1"/>
</dbReference>
<dbReference type="Pfam" id="PF02962">
    <property type="entry name" value="CHMI"/>
    <property type="match status" value="1"/>
</dbReference>
<reference evidence="2" key="1">
    <citation type="submission" date="2017-04" db="EMBL/GenBank/DDBJ databases">
        <authorList>
            <person name="Varghese N."/>
            <person name="Submissions S."/>
        </authorList>
    </citation>
    <scope>NUCLEOTIDE SEQUENCE [LARGE SCALE GENOMIC DNA]</scope>
    <source>
        <strain evidence="2">DSM 19835</strain>
    </source>
</reference>
<sequence>MPHFVIDCSQNILNKKTPNEIIQRVYDTAEATGLFEVGDIKVRINPFAYYTIGNTKDDFMHIFANIMEGRSIHEKSDLSKRIVSELTSMFPEVPIISINIRDFEKATYCNKSMVG</sequence>
<organism evidence="1 2">
    <name type="scientific">Arenibacter troitsensis</name>
    <dbReference type="NCBI Taxonomy" id="188872"/>
    <lineage>
        <taxon>Bacteria</taxon>
        <taxon>Pseudomonadati</taxon>
        <taxon>Bacteroidota</taxon>
        <taxon>Flavobacteriia</taxon>
        <taxon>Flavobacteriales</taxon>
        <taxon>Flavobacteriaceae</taxon>
        <taxon>Arenibacter</taxon>
    </lineage>
</organism>
<dbReference type="AlphaFoldDB" id="A0A1X7IR09"/>
<keyword evidence="2" id="KW-1185">Reference proteome</keyword>
<dbReference type="Gene3D" id="3.30.429.10">
    <property type="entry name" value="Macrophage Migration Inhibitory Factor"/>
    <property type="match status" value="1"/>
</dbReference>
<protein>
    <submittedName>
        <fullName evidence="1">5-carboxymethyl-2-hydroxymuconate isomerase</fullName>
    </submittedName>
</protein>
<dbReference type="EMBL" id="FXAO01000002">
    <property type="protein sequence ID" value="SMG17550.1"/>
    <property type="molecule type" value="Genomic_DNA"/>
</dbReference>
<dbReference type="SUPFAM" id="SSF55331">
    <property type="entry name" value="Tautomerase/MIF"/>
    <property type="match status" value="1"/>
</dbReference>
<proteinExistence type="predicted"/>
<accession>A0A1X7IR09</accession>
<dbReference type="STRING" id="188872.SAMN03080602_00999"/>
<dbReference type="PANTHER" id="PTHR37950:SF1">
    <property type="entry name" value="4-HYDROXYPHENYLACETATE CATABOLISM PROTEIN"/>
    <property type="match status" value="1"/>
</dbReference>
<dbReference type="CDD" id="cd00580">
    <property type="entry name" value="CHMI"/>
    <property type="match status" value="1"/>
</dbReference>
<gene>
    <name evidence="1" type="ORF">SAMN03080602_00999</name>
</gene>
<evidence type="ECO:0000313" key="1">
    <source>
        <dbReference type="EMBL" id="SMG17550.1"/>
    </source>
</evidence>
<dbReference type="InterPro" id="IPR004220">
    <property type="entry name" value="5-COMe_2-OHmuconate_Isoase"/>
</dbReference>
<dbReference type="GO" id="GO:0008704">
    <property type="term" value="F:5-carboxymethyl-2-hydroxymuconate delta-isomerase activity"/>
    <property type="evidence" value="ECO:0007669"/>
    <property type="project" value="InterPro"/>
</dbReference>
<name>A0A1X7IR09_9FLAO</name>
<evidence type="ECO:0000313" key="2">
    <source>
        <dbReference type="Proteomes" id="UP000193420"/>
    </source>
</evidence>
<keyword evidence="1" id="KW-0413">Isomerase</keyword>
<dbReference type="OrthoDB" id="9814215at2"/>
<dbReference type="RefSeq" id="WP_085496802.1">
    <property type="nucleotide sequence ID" value="NZ_FXAO01000002.1"/>
</dbReference>